<name>A0A482TIP8_9EURY</name>
<dbReference type="RefSeq" id="WP_004057299.1">
    <property type="nucleotide sequence ID" value="NZ_RZHH01000002.1"/>
</dbReference>
<accession>A0A482TIP8</accession>
<dbReference type="GeneID" id="40156261"/>
<dbReference type="Proteomes" id="UP000294028">
    <property type="component" value="Unassembled WGS sequence"/>
</dbReference>
<comment type="caution">
    <text evidence="1">The sequence shown here is derived from an EMBL/GenBank/DDBJ whole genome shotgun (WGS) entry which is preliminary data.</text>
</comment>
<protein>
    <submittedName>
        <fullName evidence="1">Uncharacterized protein</fullName>
    </submittedName>
</protein>
<dbReference type="AlphaFoldDB" id="A0A482TIP8"/>
<sequence>MSDWNSPVPDAQANAGANELAVTLDIESTTVRGSISAEVEDRVNHLYVEASQGSVVFEVGEEFRSLSTATTFTPEQARALATALEAAAEHASEFRDGLIVRKYNLAGGDE</sequence>
<organism evidence="1 2">
    <name type="scientific">Halogeometricum borinquense</name>
    <dbReference type="NCBI Taxonomy" id="60847"/>
    <lineage>
        <taxon>Archaea</taxon>
        <taxon>Methanobacteriati</taxon>
        <taxon>Methanobacteriota</taxon>
        <taxon>Stenosarchaea group</taxon>
        <taxon>Halobacteria</taxon>
        <taxon>Halobacteriales</taxon>
        <taxon>Haloferacaceae</taxon>
        <taxon>Halogeometricum</taxon>
    </lineage>
</organism>
<evidence type="ECO:0000313" key="2">
    <source>
        <dbReference type="Proteomes" id="UP000294028"/>
    </source>
</evidence>
<gene>
    <name evidence="1" type="ORF">ELS19_04090</name>
</gene>
<evidence type="ECO:0000313" key="1">
    <source>
        <dbReference type="EMBL" id="RYJ13231.1"/>
    </source>
</evidence>
<proteinExistence type="predicted"/>
<dbReference type="EMBL" id="RZHH01000002">
    <property type="protein sequence ID" value="RYJ13231.1"/>
    <property type="molecule type" value="Genomic_DNA"/>
</dbReference>
<reference evidence="1 2" key="1">
    <citation type="submission" date="2018-12" db="EMBL/GenBank/DDBJ databases">
        <title>Genome analysis provides insights into bioremediation potentialities of Halogeometricum borinquense strain N11.</title>
        <authorList>
            <person name="Najjari A."/>
            <person name="Youssef N."/>
            <person name="Fhoula I."/>
            <person name="Ben Dhia O."/>
            <person name="Mahjoubi M."/>
            <person name="Ouzari H.I."/>
            <person name="Cherif A."/>
        </authorList>
    </citation>
    <scope>NUCLEOTIDE SEQUENCE [LARGE SCALE GENOMIC DNA]</scope>
    <source>
        <strain evidence="1 2">N11</strain>
    </source>
</reference>